<keyword evidence="3" id="KW-0472">Membrane</keyword>
<dbReference type="SMART" id="SM00331">
    <property type="entry name" value="PP2C_SIG"/>
    <property type="match status" value="1"/>
</dbReference>
<evidence type="ECO:0000313" key="5">
    <source>
        <dbReference type="EMBL" id="GAA2608724.1"/>
    </source>
</evidence>
<evidence type="ECO:0000256" key="1">
    <source>
        <dbReference type="ARBA" id="ARBA00022801"/>
    </source>
</evidence>
<keyword evidence="3" id="KW-1133">Transmembrane helix</keyword>
<comment type="caution">
    <text evidence="5">The sequence shown here is derived from an EMBL/GenBank/DDBJ whole genome shotgun (WGS) entry which is preliminary data.</text>
</comment>
<feature type="region of interest" description="Disordered" evidence="2">
    <location>
        <begin position="1"/>
        <end position="37"/>
    </location>
</feature>
<accession>A0ABN3PZ14</accession>
<feature type="transmembrane region" description="Helical" evidence="3">
    <location>
        <begin position="116"/>
        <end position="137"/>
    </location>
</feature>
<dbReference type="InterPro" id="IPR052016">
    <property type="entry name" value="Bact_Sigma-Reg"/>
</dbReference>
<dbReference type="InterPro" id="IPR001932">
    <property type="entry name" value="PPM-type_phosphatase-like_dom"/>
</dbReference>
<feature type="compositionally biased region" description="Low complexity" evidence="2">
    <location>
        <begin position="27"/>
        <end position="37"/>
    </location>
</feature>
<gene>
    <name evidence="5" type="ORF">GCM10009863_22660</name>
</gene>
<dbReference type="PANTHER" id="PTHR43156">
    <property type="entry name" value="STAGE II SPORULATION PROTEIN E-RELATED"/>
    <property type="match status" value="1"/>
</dbReference>
<feature type="domain" description="PPM-type phosphatase" evidence="4">
    <location>
        <begin position="168"/>
        <end position="397"/>
    </location>
</feature>
<dbReference type="Gene3D" id="3.60.40.10">
    <property type="entry name" value="PPM-type phosphatase domain"/>
    <property type="match status" value="1"/>
</dbReference>
<protein>
    <submittedName>
        <fullName evidence="5">PP2C family serine/threonine-protein phosphatase</fullName>
    </submittedName>
</protein>
<dbReference type="InterPro" id="IPR036457">
    <property type="entry name" value="PPM-type-like_dom_sf"/>
</dbReference>
<keyword evidence="6" id="KW-1185">Reference proteome</keyword>
<keyword evidence="1" id="KW-0378">Hydrolase</keyword>
<organism evidence="5 6">
    <name type="scientific">Streptomyces axinellae</name>
    <dbReference type="NCBI Taxonomy" id="552788"/>
    <lineage>
        <taxon>Bacteria</taxon>
        <taxon>Bacillati</taxon>
        <taxon>Actinomycetota</taxon>
        <taxon>Actinomycetes</taxon>
        <taxon>Kitasatosporales</taxon>
        <taxon>Streptomycetaceae</taxon>
        <taxon>Streptomyces</taxon>
    </lineage>
</organism>
<evidence type="ECO:0000256" key="2">
    <source>
        <dbReference type="SAM" id="MobiDB-lite"/>
    </source>
</evidence>
<sequence length="404" mass="43313">MVSRPARTVGRVRMDGSQRRTEDRAMEQQQEPGMEQPKALSNRAFLLWSLGLTLLVIGLSLVAGSEVRLIGLLIFLPAVASSVGTVRQTIAASCWATAGAVVSTARAPQYRLDDGVLLVVLTVLFSVLAVYGCHWRVAREREVLRLRSTAAVVQRHILHPLPELTAQALIEGVYEPVQEDKLFGGDIYDVADTPYGTRVLIGDVQGKGLSAVGVVFAVLGAFREAAHREQTLTGLVESLETSVVRHNAYARSSGEPERFVTALVLSLDAVDNETAQAVNCGHLSPYLLGLPGGPQEVRPGAVNVPLGLASLVAEPRTAGWFPFPPGSTLLLYTDGLSEARGAEGTYYPVERRLAELTGPADGSALSPGSLVRALREDVRAFSSPREQDDLAILTVHRSPSAELL</sequence>
<feature type="compositionally biased region" description="Basic and acidic residues" evidence="2">
    <location>
        <begin position="12"/>
        <end position="26"/>
    </location>
</feature>
<proteinExistence type="predicted"/>
<keyword evidence="3" id="KW-0812">Transmembrane</keyword>
<evidence type="ECO:0000313" key="6">
    <source>
        <dbReference type="Proteomes" id="UP001501447"/>
    </source>
</evidence>
<evidence type="ECO:0000256" key="3">
    <source>
        <dbReference type="SAM" id="Phobius"/>
    </source>
</evidence>
<dbReference type="Pfam" id="PF07228">
    <property type="entry name" value="SpoIIE"/>
    <property type="match status" value="1"/>
</dbReference>
<dbReference type="EMBL" id="BAAARJ010000006">
    <property type="protein sequence ID" value="GAA2608724.1"/>
    <property type="molecule type" value="Genomic_DNA"/>
</dbReference>
<dbReference type="PANTHER" id="PTHR43156:SF2">
    <property type="entry name" value="STAGE II SPORULATION PROTEIN E"/>
    <property type="match status" value="1"/>
</dbReference>
<evidence type="ECO:0000259" key="4">
    <source>
        <dbReference type="SMART" id="SM00331"/>
    </source>
</evidence>
<name>A0ABN3PZ14_9ACTN</name>
<reference evidence="5 6" key="1">
    <citation type="journal article" date="2019" name="Int. J. Syst. Evol. Microbiol.">
        <title>The Global Catalogue of Microorganisms (GCM) 10K type strain sequencing project: providing services to taxonomists for standard genome sequencing and annotation.</title>
        <authorList>
            <consortium name="The Broad Institute Genomics Platform"/>
            <consortium name="The Broad Institute Genome Sequencing Center for Infectious Disease"/>
            <person name="Wu L."/>
            <person name="Ma J."/>
        </authorList>
    </citation>
    <scope>NUCLEOTIDE SEQUENCE [LARGE SCALE GENOMIC DNA]</scope>
    <source>
        <strain evidence="5 6">JCM 16373</strain>
    </source>
</reference>
<feature type="transmembrane region" description="Helical" evidence="3">
    <location>
        <begin position="44"/>
        <end position="63"/>
    </location>
</feature>
<dbReference type="Proteomes" id="UP001501447">
    <property type="component" value="Unassembled WGS sequence"/>
</dbReference>